<reference evidence="2 3" key="1">
    <citation type="submission" date="2019-02" db="EMBL/GenBank/DDBJ databases">
        <title>Pedobacter sp. RP-3-11 sp. nov., isolated from Arctic soil.</title>
        <authorList>
            <person name="Dahal R.H."/>
        </authorList>
    </citation>
    <scope>NUCLEOTIDE SEQUENCE [LARGE SCALE GENOMIC DNA]</scope>
    <source>
        <strain evidence="2 3">RP-3-11</strain>
    </source>
</reference>
<dbReference type="RefSeq" id="WP_131562856.1">
    <property type="nucleotide sequence ID" value="NZ_SJSN01000031.1"/>
</dbReference>
<evidence type="ECO:0000313" key="2">
    <source>
        <dbReference type="EMBL" id="TCC98131.1"/>
    </source>
</evidence>
<dbReference type="Gene3D" id="3.40.190.170">
    <property type="entry name" value="Bacterial extracellular solute-binding protein, family 7"/>
    <property type="match status" value="1"/>
</dbReference>
<dbReference type="PANTHER" id="PTHR33376">
    <property type="match status" value="1"/>
</dbReference>
<evidence type="ECO:0000313" key="3">
    <source>
        <dbReference type="Proteomes" id="UP000291485"/>
    </source>
</evidence>
<comment type="caution">
    <text evidence="2">The sequence shown here is derived from an EMBL/GenBank/DDBJ whole genome shotgun (WGS) entry which is preliminary data.</text>
</comment>
<dbReference type="GO" id="GO:0055085">
    <property type="term" value="P:transmembrane transport"/>
    <property type="evidence" value="ECO:0007669"/>
    <property type="project" value="InterPro"/>
</dbReference>
<dbReference type="AlphaFoldDB" id="A0A4R0NCR5"/>
<name>A0A4R0NCR5_9SPHI</name>
<protein>
    <submittedName>
        <fullName evidence="2">ABC transporter substrate-binding protein</fullName>
    </submittedName>
</protein>
<dbReference type="InterPro" id="IPR038404">
    <property type="entry name" value="TRAP_DctP_sf"/>
</dbReference>
<evidence type="ECO:0000256" key="1">
    <source>
        <dbReference type="ARBA" id="ARBA00022729"/>
    </source>
</evidence>
<proteinExistence type="predicted"/>
<sequence>MDKIKLIANLLTVSIILISSTVSAQKVLKYSDHEPLGGMCAKFLKEIFFPAMERESNGRLKIEAHWNGELAIAYNELGAIRRGDTVDVATVVPEYTPKELPLHQIFKSFPAGPSGNKQVKFFRQVYSQIPEFSTELSNNYMVEIFLSTGYPVGFFSRTPLANLNNIKGSRWRTASLWHADFLSNIGAIPVTMHWGPEIYKALEQKLDGILLNVDSGFDLKVHEHAPYLLASKDLWLGYLYLVSMNKAIWNNLAKEDQEAIQRAAKFSYKSLGNVMDKSFDSQIQTQKKEGAIVRLLSRPEVKEFKCATKYQEIQQEWAIQQKANTKEVQLVFEKIKTILK</sequence>
<dbReference type="Proteomes" id="UP000291485">
    <property type="component" value="Unassembled WGS sequence"/>
</dbReference>
<dbReference type="EMBL" id="SJSN01000031">
    <property type="protein sequence ID" value="TCC98131.1"/>
    <property type="molecule type" value="Genomic_DNA"/>
</dbReference>
<organism evidence="2 3">
    <name type="scientific">Pedobacter frigidisoli</name>
    <dbReference type="NCBI Taxonomy" id="2530455"/>
    <lineage>
        <taxon>Bacteria</taxon>
        <taxon>Pseudomonadati</taxon>
        <taxon>Bacteroidota</taxon>
        <taxon>Sphingobacteriia</taxon>
        <taxon>Sphingobacteriales</taxon>
        <taxon>Sphingobacteriaceae</taxon>
        <taxon>Pedobacter</taxon>
    </lineage>
</organism>
<accession>A0A4R0NCR5</accession>
<dbReference type="PANTHER" id="PTHR33376:SF15">
    <property type="entry name" value="BLL6794 PROTEIN"/>
    <property type="match status" value="1"/>
</dbReference>
<dbReference type="Pfam" id="PF03480">
    <property type="entry name" value="DctP"/>
    <property type="match status" value="1"/>
</dbReference>
<keyword evidence="1" id="KW-0732">Signal</keyword>
<keyword evidence="3" id="KW-1185">Reference proteome</keyword>
<dbReference type="InterPro" id="IPR018389">
    <property type="entry name" value="DctP_fam"/>
</dbReference>
<gene>
    <name evidence="2" type="ORF">EZ449_21670</name>
</gene>
<dbReference type="OrthoDB" id="1646at2"/>